<name>A0A510E4T5_9CREN</name>
<protein>
    <recommendedName>
        <fullName evidence="6">ABC transmembrane type-1 domain-containing protein</fullName>
    </recommendedName>
</protein>
<evidence type="ECO:0000256" key="1">
    <source>
        <dbReference type="ARBA" id="ARBA00004141"/>
    </source>
</evidence>
<dbReference type="PROSITE" id="PS50928">
    <property type="entry name" value="ABC_TM1"/>
    <property type="match status" value="2"/>
</dbReference>
<feature type="transmembrane region" description="Helical" evidence="5">
    <location>
        <begin position="325"/>
        <end position="347"/>
    </location>
</feature>
<reference evidence="8" key="1">
    <citation type="submission" date="2018-09" db="EMBL/GenBank/DDBJ databases">
        <title>Complete Genome Sequencing of Sulfolobus sp. JCM 16834.</title>
        <authorList>
            <person name="Kato S."/>
            <person name="Itoh T."/>
            <person name="Ohkuma M."/>
        </authorList>
    </citation>
    <scope>NUCLEOTIDE SEQUENCE [LARGE SCALE GENOMIC DNA]</scope>
    <source>
        <strain evidence="8">IC-007</strain>
    </source>
</reference>
<dbReference type="CDD" id="cd06261">
    <property type="entry name" value="TM_PBP2"/>
    <property type="match status" value="1"/>
</dbReference>
<accession>A0A510E4T5</accession>
<proteinExistence type="inferred from homology"/>
<evidence type="ECO:0000313" key="7">
    <source>
        <dbReference type="EMBL" id="BBG27553.1"/>
    </source>
</evidence>
<dbReference type="InterPro" id="IPR000515">
    <property type="entry name" value="MetI-like"/>
</dbReference>
<dbReference type="GeneID" id="41718437"/>
<dbReference type="EMBL" id="AP018930">
    <property type="protein sequence ID" value="BBG27553.1"/>
    <property type="molecule type" value="Genomic_DNA"/>
</dbReference>
<keyword evidence="3 5" id="KW-1133">Transmembrane helix</keyword>
<evidence type="ECO:0000256" key="2">
    <source>
        <dbReference type="ARBA" id="ARBA00022692"/>
    </source>
</evidence>
<dbReference type="GO" id="GO:0005886">
    <property type="term" value="C:plasma membrane"/>
    <property type="evidence" value="ECO:0007669"/>
    <property type="project" value="UniProtKB-SubCell"/>
</dbReference>
<feature type="domain" description="ABC transmembrane type-1" evidence="6">
    <location>
        <begin position="11"/>
        <end position="204"/>
    </location>
</feature>
<gene>
    <name evidence="7" type="ORF">IC007_2107</name>
</gene>
<comment type="subcellular location">
    <subcellularLocation>
        <location evidence="5">Cell membrane</location>
        <topology evidence="5">Multi-pass membrane protein</topology>
    </subcellularLocation>
    <subcellularLocation>
        <location evidence="1">Membrane</location>
        <topology evidence="1">Multi-pass membrane protein</topology>
    </subcellularLocation>
</comment>
<evidence type="ECO:0000256" key="5">
    <source>
        <dbReference type="RuleBase" id="RU363032"/>
    </source>
</evidence>
<feature type="transmembrane region" description="Helical" evidence="5">
    <location>
        <begin position="359"/>
        <end position="381"/>
    </location>
</feature>
<feature type="transmembrane region" description="Helical" evidence="5">
    <location>
        <begin position="81"/>
        <end position="100"/>
    </location>
</feature>
<organism evidence="7 8">
    <name type="scientific">Sulfuracidifex tepidarius</name>
    <dbReference type="NCBI Taxonomy" id="1294262"/>
    <lineage>
        <taxon>Archaea</taxon>
        <taxon>Thermoproteota</taxon>
        <taxon>Thermoprotei</taxon>
        <taxon>Sulfolobales</taxon>
        <taxon>Sulfolobaceae</taxon>
        <taxon>Sulfuracidifex</taxon>
    </lineage>
</organism>
<dbReference type="InterPro" id="IPR035906">
    <property type="entry name" value="MetI-like_sf"/>
</dbReference>
<feature type="domain" description="ABC transmembrane type-1" evidence="6">
    <location>
        <begin position="325"/>
        <end position="519"/>
    </location>
</feature>
<keyword evidence="2 5" id="KW-0812">Transmembrane</keyword>
<feature type="transmembrane region" description="Helical" evidence="5">
    <location>
        <begin position="150"/>
        <end position="174"/>
    </location>
</feature>
<comment type="similarity">
    <text evidence="5">Belongs to the binding-protein-dependent transport system permease family.</text>
</comment>
<evidence type="ECO:0000256" key="4">
    <source>
        <dbReference type="ARBA" id="ARBA00023136"/>
    </source>
</evidence>
<sequence>MNPVVLATLGTMATTGRVLGLILFSIVSGWLLAYASVKSKPFENIYIPLIEVLESVPVFSFFPIVLLFFVTDIGGPLGVELAADFLVFTAVVWNIWMGAYQAFKTVPNEMLEVAENYKMGLLARLKNVYIPFSIPRIATNLLPSFSDGMFYITVSEVFSVGVHIYQTFGIGAVITDFMNEGNYNLVGLSLLVLGIFTTGIVLLLREYSNYAVAKYGLDSNLPVSRRGRIHFGNSARLINTLSSAKRLSIYTNKIPYRSVKEKEDEYYMEEKGRKWLNYVGAMIGLVLLLAIVYGAFSVITSVSGSTWSYLLSQVPSILVGLGYDYLRVTFITVLAFLLSITLGYYLAIHNTLDRIFIPLIQAFSAFPAPAYFPFLFGFLYGYTNVFGPFKDEFFIILLGFISTFYYVFFSFWMGVKALPSEYWEVMQNYNMGYWTKMRKIILPGTMPYLVAGISSTVNSAWGGLAIGEYWPQIYNNYNLIATHGVMAIIDNATATGNVALGSWASFIFAVVVVIYALLFTRNLMEIARKKYIAEEGIYAA</sequence>
<feature type="transmembrane region" description="Helical" evidence="5">
    <location>
        <begin position="393"/>
        <end position="419"/>
    </location>
</feature>
<dbReference type="Gene3D" id="1.10.3720.10">
    <property type="entry name" value="MetI-like"/>
    <property type="match status" value="2"/>
</dbReference>
<keyword evidence="4 5" id="KW-0472">Membrane</keyword>
<evidence type="ECO:0000256" key="3">
    <source>
        <dbReference type="ARBA" id="ARBA00022989"/>
    </source>
</evidence>
<feature type="transmembrane region" description="Helical" evidence="5">
    <location>
        <begin position="186"/>
        <end position="204"/>
    </location>
</feature>
<feature type="transmembrane region" description="Helical" evidence="5">
    <location>
        <begin position="49"/>
        <end position="69"/>
    </location>
</feature>
<dbReference type="RefSeq" id="WP_149564931.1">
    <property type="nucleotide sequence ID" value="NZ_AP018930.1"/>
</dbReference>
<dbReference type="PANTHER" id="PTHR42744:SF1">
    <property type="entry name" value="BINDING-PROTEIN-DEPENDENT TRANSPORT SYSTEMS INNER MEMBRANE COMPONENT"/>
    <property type="match status" value="1"/>
</dbReference>
<dbReference type="Pfam" id="PF00528">
    <property type="entry name" value="BPD_transp_1"/>
    <property type="match status" value="2"/>
</dbReference>
<feature type="transmembrane region" description="Helical" evidence="5">
    <location>
        <begin position="275"/>
        <end position="299"/>
    </location>
</feature>
<dbReference type="PANTHER" id="PTHR42744">
    <property type="entry name" value="BINDING-PROTEIN-DEPENDENT TRANSPORT SYSTEMS INNER MEMBRANE COMPONENT"/>
    <property type="match status" value="1"/>
</dbReference>
<feature type="transmembrane region" description="Helical" evidence="5">
    <location>
        <begin position="18"/>
        <end position="37"/>
    </location>
</feature>
<evidence type="ECO:0000259" key="6">
    <source>
        <dbReference type="PROSITE" id="PS50928"/>
    </source>
</evidence>
<dbReference type="GO" id="GO:0055085">
    <property type="term" value="P:transmembrane transport"/>
    <property type="evidence" value="ECO:0007669"/>
    <property type="project" value="InterPro"/>
</dbReference>
<evidence type="ECO:0000313" key="8">
    <source>
        <dbReference type="Proteomes" id="UP000325030"/>
    </source>
</evidence>
<feature type="transmembrane region" description="Helical" evidence="5">
    <location>
        <begin position="440"/>
        <end position="461"/>
    </location>
</feature>
<feature type="transmembrane region" description="Helical" evidence="5">
    <location>
        <begin position="500"/>
        <end position="520"/>
    </location>
</feature>
<dbReference type="SUPFAM" id="SSF161098">
    <property type="entry name" value="MetI-like"/>
    <property type="match status" value="2"/>
</dbReference>
<dbReference type="AlphaFoldDB" id="A0A510E4T5"/>
<dbReference type="Proteomes" id="UP000325030">
    <property type="component" value="Chromosome"/>
</dbReference>
<keyword evidence="5" id="KW-0813">Transport</keyword>